<organism evidence="1 2">
    <name type="scientific">Portunus trituberculatus</name>
    <name type="common">Swimming crab</name>
    <name type="synonym">Neptunus trituberculatus</name>
    <dbReference type="NCBI Taxonomy" id="210409"/>
    <lineage>
        <taxon>Eukaryota</taxon>
        <taxon>Metazoa</taxon>
        <taxon>Ecdysozoa</taxon>
        <taxon>Arthropoda</taxon>
        <taxon>Crustacea</taxon>
        <taxon>Multicrustacea</taxon>
        <taxon>Malacostraca</taxon>
        <taxon>Eumalacostraca</taxon>
        <taxon>Eucarida</taxon>
        <taxon>Decapoda</taxon>
        <taxon>Pleocyemata</taxon>
        <taxon>Brachyura</taxon>
        <taxon>Eubrachyura</taxon>
        <taxon>Portunoidea</taxon>
        <taxon>Portunidae</taxon>
        <taxon>Portuninae</taxon>
        <taxon>Portunus</taxon>
    </lineage>
</organism>
<dbReference type="AlphaFoldDB" id="A0A5B7DNK6"/>
<protein>
    <submittedName>
        <fullName evidence="1">Uncharacterized protein</fullName>
    </submittedName>
</protein>
<name>A0A5B7DNK6_PORTR</name>
<gene>
    <name evidence="1" type="ORF">E2C01_015728</name>
</gene>
<accession>A0A5B7DNK6</accession>
<evidence type="ECO:0000313" key="1">
    <source>
        <dbReference type="EMBL" id="MPC22707.1"/>
    </source>
</evidence>
<evidence type="ECO:0000313" key="2">
    <source>
        <dbReference type="Proteomes" id="UP000324222"/>
    </source>
</evidence>
<dbReference type="EMBL" id="VSRR010001117">
    <property type="protein sequence ID" value="MPC22707.1"/>
    <property type="molecule type" value="Genomic_DNA"/>
</dbReference>
<reference evidence="1 2" key="1">
    <citation type="submission" date="2019-05" db="EMBL/GenBank/DDBJ databases">
        <title>Another draft genome of Portunus trituberculatus and its Hox gene families provides insights of decapod evolution.</title>
        <authorList>
            <person name="Jeong J.-H."/>
            <person name="Song I."/>
            <person name="Kim S."/>
            <person name="Choi T."/>
            <person name="Kim D."/>
            <person name="Ryu S."/>
            <person name="Kim W."/>
        </authorList>
    </citation>
    <scope>NUCLEOTIDE SEQUENCE [LARGE SCALE GENOMIC DNA]</scope>
    <source>
        <tissue evidence="1">Muscle</tissue>
    </source>
</reference>
<dbReference type="Proteomes" id="UP000324222">
    <property type="component" value="Unassembled WGS sequence"/>
</dbReference>
<proteinExistence type="predicted"/>
<comment type="caution">
    <text evidence="1">The sequence shown here is derived from an EMBL/GenBank/DDBJ whole genome shotgun (WGS) entry which is preliminary data.</text>
</comment>
<keyword evidence="2" id="KW-1185">Reference proteome</keyword>
<sequence>MSHTEFFRGKTKTRRAWPSEWSAGPGSNTVPPHNVLCVMTTNILLAAPLAAKQSRALKLLHTITL</sequence>